<name>A0ABD5YP52_9EURY</name>
<dbReference type="EMBL" id="JBHTAX010000001">
    <property type="protein sequence ID" value="MFC7189310.1"/>
    <property type="molecule type" value="Genomic_DNA"/>
</dbReference>
<gene>
    <name evidence="2" type="ORF">ACFQL7_05250</name>
</gene>
<evidence type="ECO:0000259" key="1">
    <source>
        <dbReference type="Pfam" id="PF19279"/>
    </source>
</evidence>
<organism evidence="2 3">
    <name type="scientific">Halocatena marina</name>
    <dbReference type="NCBI Taxonomy" id="2934937"/>
    <lineage>
        <taxon>Archaea</taxon>
        <taxon>Methanobacteriati</taxon>
        <taxon>Methanobacteriota</taxon>
        <taxon>Stenosarchaea group</taxon>
        <taxon>Halobacteria</taxon>
        <taxon>Halobacteriales</taxon>
        <taxon>Natronomonadaceae</taxon>
        <taxon>Halocatena</taxon>
    </lineage>
</organism>
<comment type="caution">
    <text evidence="2">The sequence shown here is derived from an EMBL/GenBank/DDBJ whole genome shotgun (WGS) entry which is preliminary data.</text>
</comment>
<dbReference type="EC" id="2.7.1.-" evidence="2"/>
<accession>A0ABD5YP52</accession>
<dbReference type="InterPro" id="IPR016064">
    <property type="entry name" value="NAD/diacylglycerol_kinase_sf"/>
</dbReference>
<dbReference type="RefSeq" id="WP_390204822.1">
    <property type="nucleotide sequence ID" value="NZ_JBHSZC010000001.1"/>
</dbReference>
<dbReference type="GO" id="GO:0016301">
    <property type="term" value="F:kinase activity"/>
    <property type="evidence" value="ECO:0007669"/>
    <property type="project" value="UniProtKB-KW"/>
</dbReference>
<dbReference type="InterPro" id="IPR045540">
    <property type="entry name" value="YegS/DAGK_C"/>
</dbReference>
<keyword evidence="2" id="KW-0418">Kinase</keyword>
<evidence type="ECO:0000313" key="2">
    <source>
        <dbReference type="EMBL" id="MFC7189310.1"/>
    </source>
</evidence>
<dbReference type="AlphaFoldDB" id="A0ABD5YP52"/>
<dbReference type="Gene3D" id="2.60.200.40">
    <property type="match status" value="1"/>
</dbReference>
<dbReference type="SUPFAM" id="SSF111331">
    <property type="entry name" value="NAD kinase/diacylglycerol kinase-like"/>
    <property type="match status" value="1"/>
</dbReference>
<keyword evidence="2" id="KW-0808">Transferase</keyword>
<reference evidence="2 3" key="1">
    <citation type="journal article" date="2019" name="Int. J. Syst. Evol. Microbiol.">
        <title>The Global Catalogue of Microorganisms (GCM) 10K type strain sequencing project: providing services to taxonomists for standard genome sequencing and annotation.</title>
        <authorList>
            <consortium name="The Broad Institute Genomics Platform"/>
            <consortium name="The Broad Institute Genome Sequencing Center for Infectious Disease"/>
            <person name="Wu L."/>
            <person name="Ma J."/>
        </authorList>
    </citation>
    <scope>NUCLEOTIDE SEQUENCE [LARGE SCALE GENOMIC DNA]</scope>
    <source>
        <strain evidence="2 3">RDMS1</strain>
    </source>
</reference>
<feature type="domain" description="YegS/DAGK C-terminal" evidence="1">
    <location>
        <begin position="33"/>
        <end position="189"/>
    </location>
</feature>
<dbReference type="Pfam" id="PF19279">
    <property type="entry name" value="YegS_C"/>
    <property type="match status" value="1"/>
</dbReference>
<protein>
    <submittedName>
        <fullName evidence="2">Diacylglycerol/lipid kinase family protein</fullName>
        <ecNumber evidence="2">2.7.1.-</ecNumber>
    </submittedName>
</protein>
<dbReference type="Proteomes" id="UP001596417">
    <property type="component" value="Unassembled WGS sequence"/>
</dbReference>
<keyword evidence="3" id="KW-1185">Reference proteome</keyword>
<sequence length="200" mass="21866">MSIEQAFELLDAGEKRCIDLGVADTEPFMNSCIAGLTAKTSSETDSDLKERFGTLAYAITGLQHAADFDPLHVEIDTNESTAAGATWTGDALCILIGNARRFPGGGQANVEDGRFDITIVEEMPTNEMLTEAAIQRFFGGETEHVTHITSEHLEIKHQQEKPIEFSLDGEISNHKQLSLHVRPRALEIVVGPEYTPEPTA</sequence>
<evidence type="ECO:0000313" key="3">
    <source>
        <dbReference type="Proteomes" id="UP001596417"/>
    </source>
</evidence>
<proteinExistence type="predicted"/>